<feature type="region of interest" description="Disordered" evidence="2">
    <location>
        <begin position="1232"/>
        <end position="1285"/>
    </location>
</feature>
<evidence type="ECO:0000313" key="4">
    <source>
        <dbReference type="Proteomes" id="UP000683360"/>
    </source>
</evidence>
<dbReference type="SMART" id="SM00726">
    <property type="entry name" value="UIM"/>
    <property type="match status" value="5"/>
</dbReference>
<feature type="compositionally biased region" description="Polar residues" evidence="2">
    <location>
        <begin position="1078"/>
        <end position="1091"/>
    </location>
</feature>
<feature type="region of interest" description="Disordered" evidence="2">
    <location>
        <begin position="1040"/>
        <end position="1100"/>
    </location>
</feature>
<gene>
    <name evidence="3" type="ORF">MEDL_2963</name>
</gene>
<dbReference type="OrthoDB" id="5963188at2759"/>
<dbReference type="InterPro" id="IPR003903">
    <property type="entry name" value="UIM_dom"/>
</dbReference>
<protein>
    <submittedName>
        <fullName evidence="3">GOLGA4</fullName>
    </submittedName>
</protein>
<evidence type="ECO:0000256" key="1">
    <source>
        <dbReference type="SAM" id="Coils"/>
    </source>
</evidence>
<feature type="compositionally biased region" description="Polar residues" evidence="2">
    <location>
        <begin position="984"/>
        <end position="994"/>
    </location>
</feature>
<keyword evidence="1" id="KW-0175">Coiled coil</keyword>
<feature type="compositionally biased region" description="Low complexity" evidence="2">
    <location>
        <begin position="1171"/>
        <end position="1181"/>
    </location>
</feature>
<evidence type="ECO:0000256" key="2">
    <source>
        <dbReference type="SAM" id="MobiDB-lite"/>
    </source>
</evidence>
<accession>A0A8S3PXN3</accession>
<feature type="compositionally biased region" description="Basic and acidic residues" evidence="2">
    <location>
        <begin position="1249"/>
        <end position="1285"/>
    </location>
</feature>
<sequence length="1317" mass="149692">MVHYDIMCYRQLQIQVFAHVYIVRTENNQDTKKIRDQMNNNNGENTSRRADDTDNQPADVDTEEFMMQQALAKSRQEETDLPTCTSGSLRKTPKKGIPSATPSRKRSPKTSKNSKLVNTGSSIRGELEREESEDEDLKRALELSRQCAYDLELNQPRCSRSDEKTKPCSTITSGKVPHTDTAISTNVEMSKQEIKKNQTVFSSDSQDNELQRVLELSTLDQSPIRLGKHVPICNQGIKRTSVTNDCEDKELQKVIKLSSLERSFADNLKQSCVDNLVQSCANNFEESCADNSLDQYGFDTNVDKTVRNKTFEGKSYQHVLDGAEEMRLALTQSYPSSQCNRIGINVETLSEEEQIRLAIEQSKMEISVPNTNSRESIKTKKANLGSDCSSDNKIKEDVILIDSQGTDYSDSCVEILDGDSQLESYCDDGMPVYQSLSHKQFEDMSQEHQRKGCQVESISNKENENVNHQDTIQIENRIKETILQESRETILQECKNDNGYDCELKGLDNVQVNDLQHGKVLVEDSQEDSDNEDLFPSINVPESIGLNDVCTEEEDIDVIPPSPDKESPMTSKRLSARITPKQSLKMINKNMNYGDSKQKEICHDSDLETSHACDLQTATIEEQTQQSQSVSLLLGFVDDIETDHLNEGEGCESQYTIQSGCKLENEIQDRDYLSENVKACEMKNDDEIVRIKKEPDNNSFEIYFEPGDENKQLKRSLSRRIKSEKIFNDHLSVDISENKSTAIASHIDDEEFARKIQEQINKELEQEEDLKHELRRRQTSLGQRIEKRVNKWDNQNPESVSVPNQIENEILKVETQSDSTQSFEQTDEEMARQLQERLNKGGYSPDQDEITEKRNLRKRKHSVISASNDEKHEPSETLISLQEVISQHDVEENIRIKLRREQEDLELAQTLLDQDQDRIVTFSDQESQEKRDLELAQKIHNNGRDDLSSVSVNSDDNDEWRIQQEKADEEMARKLADDDKKETTANSVSSQPLFSQHEEDNYPMLNTQAAVEQIWDRRLKAIQRSKTDLQTQLQEVRQSQNVKYKGHSGSNFTFPSKQSLPSYTKTPVRADAAKRFGDSNNTPSQKTLYGRSSTSSSDSSFLEATASSGITSASGTFDNSMKKALNTGNTSWQKSVFSVDKDYLPSLSDNDAITISPLHSPVEKKKLFSFPSASSAAGNPPSSQPMSGTSYINQNTSSPFKHSAFDSSQSISSSISSSQISGNMANVTCGNCHQKGHNRKWPQCPNYHSYEETQRRQKQEDDKKKRIEDEQHREQQTRDELERHKTTLTLIAAQIEQEKDGLDRTIKKMTKKGKKRK</sequence>
<evidence type="ECO:0000313" key="3">
    <source>
        <dbReference type="EMBL" id="CAG2187499.1"/>
    </source>
</evidence>
<feature type="compositionally biased region" description="Polar residues" evidence="2">
    <location>
        <begin position="110"/>
        <end position="119"/>
    </location>
</feature>
<keyword evidence="4" id="KW-1185">Reference proteome</keyword>
<feature type="compositionally biased region" description="Basic and acidic residues" evidence="2">
    <location>
        <begin position="971"/>
        <end position="983"/>
    </location>
</feature>
<feature type="region of interest" description="Disordered" evidence="2">
    <location>
        <begin position="940"/>
        <end position="959"/>
    </location>
</feature>
<feature type="coiled-coil region" evidence="1">
    <location>
        <begin position="747"/>
        <end position="777"/>
    </location>
</feature>
<dbReference type="EMBL" id="CAJPWZ010000170">
    <property type="protein sequence ID" value="CAG2187499.1"/>
    <property type="molecule type" value="Genomic_DNA"/>
</dbReference>
<organism evidence="3 4">
    <name type="scientific">Mytilus edulis</name>
    <name type="common">Blue mussel</name>
    <dbReference type="NCBI Taxonomy" id="6550"/>
    <lineage>
        <taxon>Eukaryota</taxon>
        <taxon>Metazoa</taxon>
        <taxon>Spiralia</taxon>
        <taxon>Lophotrochozoa</taxon>
        <taxon>Mollusca</taxon>
        <taxon>Bivalvia</taxon>
        <taxon>Autobranchia</taxon>
        <taxon>Pteriomorphia</taxon>
        <taxon>Mytilida</taxon>
        <taxon>Mytiloidea</taxon>
        <taxon>Mytilidae</taxon>
        <taxon>Mytilinae</taxon>
        <taxon>Mytilus</taxon>
    </lineage>
</organism>
<feature type="region of interest" description="Disordered" evidence="2">
    <location>
        <begin position="32"/>
        <end position="135"/>
    </location>
</feature>
<dbReference type="Proteomes" id="UP000683360">
    <property type="component" value="Unassembled WGS sequence"/>
</dbReference>
<proteinExistence type="predicted"/>
<feature type="region of interest" description="Disordered" evidence="2">
    <location>
        <begin position="1171"/>
        <end position="1195"/>
    </location>
</feature>
<name>A0A8S3PXN3_MYTED</name>
<feature type="compositionally biased region" description="Polar residues" evidence="2">
    <location>
        <begin position="1184"/>
        <end position="1195"/>
    </location>
</feature>
<feature type="compositionally biased region" description="Polar residues" evidence="2">
    <location>
        <begin position="1040"/>
        <end position="1065"/>
    </location>
</feature>
<reference evidence="3" key="1">
    <citation type="submission" date="2021-03" db="EMBL/GenBank/DDBJ databases">
        <authorList>
            <person name="Bekaert M."/>
        </authorList>
    </citation>
    <scope>NUCLEOTIDE SEQUENCE</scope>
</reference>
<feature type="region of interest" description="Disordered" evidence="2">
    <location>
        <begin position="971"/>
        <end position="1001"/>
    </location>
</feature>
<comment type="caution">
    <text evidence="3">The sequence shown here is derived from an EMBL/GenBank/DDBJ whole genome shotgun (WGS) entry which is preliminary data.</text>
</comment>
<feature type="region of interest" description="Disordered" evidence="2">
    <location>
        <begin position="837"/>
        <end position="875"/>
    </location>
</feature>